<evidence type="ECO:0000313" key="2">
    <source>
        <dbReference type="Proteomes" id="UP001060085"/>
    </source>
</evidence>
<organism evidence="1 2">
    <name type="scientific">Catharanthus roseus</name>
    <name type="common">Madagascar periwinkle</name>
    <name type="synonym">Vinca rosea</name>
    <dbReference type="NCBI Taxonomy" id="4058"/>
    <lineage>
        <taxon>Eukaryota</taxon>
        <taxon>Viridiplantae</taxon>
        <taxon>Streptophyta</taxon>
        <taxon>Embryophyta</taxon>
        <taxon>Tracheophyta</taxon>
        <taxon>Spermatophyta</taxon>
        <taxon>Magnoliopsida</taxon>
        <taxon>eudicotyledons</taxon>
        <taxon>Gunneridae</taxon>
        <taxon>Pentapetalae</taxon>
        <taxon>asterids</taxon>
        <taxon>lamiids</taxon>
        <taxon>Gentianales</taxon>
        <taxon>Apocynaceae</taxon>
        <taxon>Rauvolfioideae</taxon>
        <taxon>Vinceae</taxon>
        <taxon>Catharanthinae</taxon>
        <taxon>Catharanthus</taxon>
    </lineage>
</organism>
<name>A0ACC0AIR8_CATRO</name>
<protein>
    <submittedName>
        <fullName evidence="1">Uncharacterized protein</fullName>
    </submittedName>
</protein>
<keyword evidence="2" id="KW-1185">Reference proteome</keyword>
<accession>A0ACC0AIR8</accession>
<evidence type="ECO:0000313" key="1">
    <source>
        <dbReference type="EMBL" id="KAI5660352.1"/>
    </source>
</evidence>
<proteinExistence type="predicted"/>
<comment type="caution">
    <text evidence="1">The sequence shown here is derived from an EMBL/GenBank/DDBJ whole genome shotgun (WGS) entry which is preliminary data.</text>
</comment>
<sequence length="288" mass="32241">MVRITADLIGKSPHFFNAIRERELDLRGNKIAVIENLGATEDQFDTIDLSDNEIVKLENFPYLNRLGTLLLNNNRITRINPNIGELLPKLHTLVLTNNRLTNLVEIDPLATLPNLKFLSLLDNNITKKPNYRLYVIHKLKSLRLLDFRKVKQKERQEANNMFASEEAEEEAKIVSVKTFVPGEVPTAPEAAKEEQPPKPAGPTPEQIIAIKAAIVNSQTLEEVARLEQALRTGQLPADLNIGEHDAAATTANAKEDEMVTDEEKETNDGPKDAKPESKNDGPEDMEQE</sequence>
<dbReference type="EMBL" id="CM044706">
    <property type="protein sequence ID" value="KAI5660352.1"/>
    <property type="molecule type" value="Genomic_DNA"/>
</dbReference>
<gene>
    <name evidence="1" type="ORF">M9H77_29145</name>
</gene>
<reference evidence="2" key="1">
    <citation type="journal article" date="2023" name="Nat. Plants">
        <title>Single-cell RNA sequencing provides a high-resolution roadmap for understanding the multicellular compartmentation of specialized metabolism.</title>
        <authorList>
            <person name="Sun S."/>
            <person name="Shen X."/>
            <person name="Li Y."/>
            <person name="Li Y."/>
            <person name="Wang S."/>
            <person name="Li R."/>
            <person name="Zhang H."/>
            <person name="Shen G."/>
            <person name="Guo B."/>
            <person name="Wei J."/>
            <person name="Xu J."/>
            <person name="St-Pierre B."/>
            <person name="Chen S."/>
            <person name="Sun C."/>
        </authorList>
    </citation>
    <scope>NUCLEOTIDE SEQUENCE [LARGE SCALE GENOMIC DNA]</scope>
</reference>
<dbReference type="Proteomes" id="UP001060085">
    <property type="component" value="Linkage Group LG06"/>
</dbReference>